<dbReference type="CDD" id="cd02065">
    <property type="entry name" value="B12-binding_like"/>
    <property type="match status" value="1"/>
</dbReference>
<keyword evidence="1" id="KW-0805">Transcription regulation</keyword>
<organism evidence="6 7">
    <name type="scientific">Microvirgula aerodenitrificans</name>
    <dbReference type="NCBI Taxonomy" id="57480"/>
    <lineage>
        <taxon>Bacteria</taxon>
        <taxon>Pseudomonadati</taxon>
        <taxon>Pseudomonadota</taxon>
        <taxon>Betaproteobacteria</taxon>
        <taxon>Neisseriales</taxon>
        <taxon>Aquaspirillaceae</taxon>
        <taxon>Microvirgula</taxon>
    </lineage>
</organism>
<dbReference type="Gene3D" id="1.10.1240.10">
    <property type="entry name" value="Methionine synthase domain"/>
    <property type="match status" value="1"/>
</dbReference>
<keyword evidence="3" id="KW-0804">Transcription</keyword>
<keyword evidence="2" id="KW-0238">DNA-binding</keyword>
<dbReference type="SMART" id="SM00422">
    <property type="entry name" value="HTH_MERR"/>
    <property type="match status" value="1"/>
</dbReference>
<dbReference type="SUPFAM" id="SSF52242">
    <property type="entry name" value="Cobalamin (vitamin B12)-binding domain"/>
    <property type="match status" value="1"/>
</dbReference>
<dbReference type="GO" id="GO:0003677">
    <property type="term" value="F:DNA binding"/>
    <property type="evidence" value="ECO:0007669"/>
    <property type="project" value="UniProtKB-KW"/>
</dbReference>
<dbReference type="AlphaFoldDB" id="A0A2S0PA21"/>
<evidence type="ECO:0000256" key="1">
    <source>
        <dbReference type="ARBA" id="ARBA00023015"/>
    </source>
</evidence>
<dbReference type="InterPro" id="IPR036594">
    <property type="entry name" value="Meth_synthase_dom"/>
</dbReference>
<dbReference type="InterPro" id="IPR006158">
    <property type="entry name" value="Cobalamin-bd"/>
</dbReference>
<sequence length="304" mass="34375">MDPMNLIPHGLPISAVERETGIAKDLLRMWERRYGFPEPARDDQGDRLYPREQIDKLRLVRRLMDLGFRPGKVMHLDSDALERMIDVHEPRREASPSTHDMVRLLRGRDHYAVRDYLHIQLDTLGTRPFVCDFLSETIEQVGSAWMRGEIEVYEEHLYTEQINRVLREALARLAMPAERPRVILTTCPGEQHVIGVLMVEAMLRLAGCETLAFGPEMPFTDTAHATVKHDADVVALSFSGAYDGDVQDATASLLELLPPDVELWVGGAGCRGLRSRPRCEVMTELSGIDGIVAAWRARQAARQE</sequence>
<dbReference type="GO" id="GO:0031419">
    <property type="term" value="F:cobalamin binding"/>
    <property type="evidence" value="ECO:0007669"/>
    <property type="project" value="InterPro"/>
</dbReference>
<dbReference type="Proteomes" id="UP000244173">
    <property type="component" value="Chromosome"/>
</dbReference>
<evidence type="ECO:0000259" key="4">
    <source>
        <dbReference type="PROSITE" id="PS50937"/>
    </source>
</evidence>
<dbReference type="Gene3D" id="3.40.50.280">
    <property type="entry name" value="Cobalamin-binding domain"/>
    <property type="match status" value="1"/>
</dbReference>
<evidence type="ECO:0000313" key="7">
    <source>
        <dbReference type="Proteomes" id="UP000244173"/>
    </source>
</evidence>
<keyword evidence="7" id="KW-1185">Reference proteome</keyword>
<proteinExistence type="predicted"/>
<reference evidence="6 7" key="1">
    <citation type="submission" date="2018-04" db="EMBL/GenBank/DDBJ databases">
        <title>Denitrifier Microvirgula.</title>
        <authorList>
            <person name="Anderson E."/>
            <person name="Jang J."/>
            <person name="Ishii S."/>
        </authorList>
    </citation>
    <scope>NUCLEOTIDE SEQUENCE [LARGE SCALE GENOMIC DNA]</scope>
    <source>
        <strain evidence="6 7">BE2.4</strain>
    </source>
</reference>
<evidence type="ECO:0000256" key="3">
    <source>
        <dbReference type="ARBA" id="ARBA00023163"/>
    </source>
</evidence>
<evidence type="ECO:0000313" key="6">
    <source>
        <dbReference type="EMBL" id="AVY94185.1"/>
    </source>
</evidence>
<accession>A0A2S0PA21</accession>
<dbReference type="OrthoDB" id="9800334at2"/>
<dbReference type="PROSITE" id="PS50937">
    <property type="entry name" value="HTH_MERR_2"/>
    <property type="match status" value="1"/>
</dbReference>
<dbReference type="CDD" id="cd01104">
    <property type="entry name" value="HTH_MlrA-CarA"/>
    <property type="match status" value="1"/>
</dbReference>
<dbReference type="InterPro" id="IPR000551">
    <property type="entry name" value="MerR-type_HTH_dom"/>
</dbReference>
<evidence type="ECO:0000256" key="2">
    <source>
        <dbReference type="ARBA" id="ARBA00023125"/>
    </source>
</evidence>
<dbReference type="PROSITE" id="PS51332">
    <property type="entry name" value="B12_BINDING"/>
    <property type="match status" value="1"/>
</dbReference>
<dbReference type="GO" id="GO:0003700">
    <property type="term" value="F:DNA-binding transcription factor activity"/>
    <property type="evidence" value="ECO:0007669"/>
    <property type="project" value="InterPro"/>
</dbReference>
<dbReference type="Pfam" id="PF02310">
    <property type="entry name" value="B12-binding"/>
    <property type="match status" value="1"/>
</dbReference>
<dbReference type="KEGG" id="maer:DAI18_09125"/>
<name>A0A2S0PA21_9NEIS</name>
<dbReference type="STRING" id="1122240.GCA_000620105_02572"/>
<dbReference type="Gene3D" id="1.10.1660.10">
    <property type="match status" value="1"/>
</dbReference>
<dbReference type="InterPro" id="IPR036724">
    <property type="entry name" value="Cobalamin-bd_sf"/>
</dbReference>
<dbReference type="EMBL" id="CP028519">
    <property type="protein sequence ID" value="AVY94185.1"/>
    <property type="molecule type" value="Genomic_DNA"/>
</dbReference>
<feature type="domain" description="B12-binding" evidence="5">
    <location>
        <begin position="179"/>
        <end position="302"/>
    </location>
</feature>
<dbReference type="Pfam" id="PF13411">
    <property type="entry name" value="MerR_1"/>
    <property type="match status" value="1"/>
</dbReference>
<protein>
    <submittedName>
        <fullName evidence="6">MerR family transcriptional regulator</fullName>
    </submittedName>
</protein>
<dbReference type="InterPro" id="IPR047057">
    <property type="entry name" value="MerR_fam"/>
</dbReference>
<feature type="domain" description="HTH merR-type" evidence="4">
    <location>
        <begin position="10"/>
        <end position="68"/>
    </location>
</feature>
<gene>
    <name evidence="6" type="ORF">DAI18_09125</name>
</gene>
<dbReference type="GO" id="GO:0046872">
    <property type="term" value="F:metal ion binding"/>
    <property type="evidence" value="ECO:0007669"/>
    <property type="project" value="InterPro"/>
</dbReference>
<dbReference type="PANTHER" id="PTHR30204:SF67">
    <property type="entry name" value="HTH-TYPE TRANSCRIPTIONAL REGULATOR MLRA-RELATED"/>
    <property type="match status" value="1"/>
</dbReference>
<evidence type="ECO:0000259" key="5">
    <source>
        <dbReference type="PROSITE" id="PS51332"/>
    </source>
</evidence>
<dbReference type="SUPFAM" id="SSF46955">
    <property type="entry name" value="Putative DNA-binding domain"/>
    <property type="match status" value="1"/>
</dbReference>
<dbReference type="InterPro" id="IPR009061">
    <property type="entry name" value="DNA-bd_dom_put_sf"/>
</dbReference>
<dbReference type="PANTHER" id="PTHR30204">
    <property type="entry name" value="REDOX-CYCLING DRUG-SENSING TRANSCRIPTIONAL ACTIVATOR SOXR"/>
    <property type="match status" value="1"/>
</dbReference>